<keyword evidence="7" id="KW-0812">Transmembrane</keyword>
<evidence type="ECO:0000256" key="2">
    <source>
        <dbReference type="ARBA" id="ARBA00004922"/>
    </source>
</evidence>
<dbReference type="GO" id="GO:0005789">
    <property type="term" value="C:endoplasmic reticulum membrane"/>
    <property type="evidence" value="ECO:0007669"/>
    <property type="project" value="UniProtKB-SubCell"/>
</dbReference>
<keyword evidence="11" id="KW-0472">Membrane</keyword>
<dbReference type="Gene3D" id="3.90.550.10">
    <property type="entry name" value="Spore Coat Polysaccharide Biosynthesis Protein SpsA, Chain A"/>
    <property type="match status" value="1"/>
</dbReference>
<dbReference type="AlphaFoldDB" id="A0AAW1SK79"/>
<name>A0AAW1SK79_9CHLO</name>
<keyword evidence="6" id="KW-0808">Transferase</keyword>
<dbReference type="PANTHER" id="PTHR10859:SF91">
    <property type="entry name" value="DOLICHYL-PHOSPHATE BETA-GLUCOSYLTRANSFERASE"/>
    <property type="match status" value="1"/>
</dbReference>
<dbReference type="GO" id="GO:0004581">
    <property type="term" value="F:dolichyl-phosphate beta-glucosyltransferase activity"/>
    <property type="evidence" value="ECO:0007669"/>
    <property type="project" value="UniProtKB-EC"/>
</dbReference>
<reference evidence="14 15" key="1">
    <citation type="journal article" date="2024" name="Nat. Commun.">
        <title>Phylogenomics reveals the evolutionary origins of lichenization in chlorophyte algae.</title>
        <authorList>
            <person name="Puginier C."/>
            <person name="Libourel C."/>
            <person name="Otte J."/>
            <person name="Skaloud P."/>
            <person name="Haon M."/>
            <person name="Grisel S."/>
            <person name="Petersen M."/>
            <person name="Berrin J.G."/>
            <person name="Delaux P.M."/>
            <person name="Dal Grande F."/>
            <person name="Keller J."/>
        </authorList>
    </citation>
    <scope>NUCLEOTIDE SEQUENCE [LARGE SCALE GENOMIC DNA]</scope>
    <source>
        <strain evidence="14 15">SAG 2523</strain>
    </source>
</reference>
<comment type="subcellular location">
    <subcellularLocation>
        <location evidence="1">Endoplasmic reticulum membrane</location>
        <topology evidence="1">Single-pass membrane protein</topology>
    </subcellularLocation>
</comment>
<evidence type="ECO:0000256" key="10">
    <source>
        <dbReference type="ARBA" id="ARBA00022989"/>
    </source>
</evidence>
<keyword evidence="15" id="KW-1185">Reference proteome</keyword>
<dbReference type="CDD" id="cd04188">
    <property type="entry name" value="DPG_synthase"/>
    <property type="match status" value="1"/>
</dbReference>
<comment type="similarity">
    <text evidence="3">Belongs to the glycosyltransferase 2 family.</text>
</comment>
<feature type="domain" description="Glycosyltransferase 2-like" evidence="13">
    <location>
        <begin position="67"/>
        <end position="182"/>
    </location>
</feature>
<keyword evidence="10" id="KW-1133">Transmembrane helix</keyword>
<protein>
    <recommendedName>
        <fullName evidence="4">dolichyl-phosphate beta-glucosyltransferase</fullName>
        <ecNumber evidence="4">2.4.1.117</ecNumber>
    </recommendedName>
</protein>
<evidence type="ECO:0000256" key="9">
    <source>
        <dbReference type="ARBA" id="ARBA00022968"/>
    </source>
</evidence>
<comment type="caution">
    <text evidence="14">The sequence shown here is derived from an EMBL/GenBank/DDBJ whole genome shotgun (WGS) entry which is preliminary data.</text>
</comment>
<organism evidence="14 15">
    <name type="scientific">Apatococcus fuscideae</name>
    <dbReference type="NCBI Taxonomy" id="2026836"/>
    <lineage>
        <taxon>Eukaryota</taxon>
        <taxon>Viridiplantae</taxon>
        <taxon>Chlorophyta</taxon>
        <taxon>core chlorophytes</taxon>
        <taxon>Trebouxiophyceae</taxon>
        <taxon>Chlorellales</taxon>
        <taxon>Chlorellaceae</taxon>
        <taxon>Apatococcus</taxon>
    </lineage>
</organism>
<evidence type="ECO:0000256" key="11">
    <source>
        <dbReference type="ARBA" id="ARBA00023136"/>
    </source>
</evidence>
<proteinExistence type="inferred from homology"/>
<evidence type="ECO:0000256" key="6">
    <source>
        <dbReference type="ARBA" id="ARBA00022679"/>
    </source>
</evidence>
<evidence type="ECO:0000259" key="13">
    <source>
        <dbReference type="Pfam" id="PF00535"/>
    </source>
</evidence>
<evidence type="ECO:0000256" key="5">
    <source>
        <dbReference type="ARBA" id="ARBA00022676"/>
    </source>
</evidence>
<dbReference type="Pfam" id="PF00535">
    <property type="entry name" value="Glycos_transf_2"/>
    <property type="match status" value="1"/>
</dbReference>
<dbReference type="EC" id="2.4.1.117" evidence="4"/>
<comment type="pathway">
    <text evidence="2">Protein modification; protein glycosylation.</text>
</comment>
<dbReference type="EMBL" id="JALJOV010001495">
    <property type="protein sequence ID" value="KAK9847091.1"/>
    <property type="molecule type" value="Genomic_DNA"/>
</dbReference>
<evidence type="ECO:0000256" key="12">
    <source>
        <dbReference type="ARBA" id="ARBA00045097"/>
    </source>
</evidence>
<dbReference type="InterPro" id="IPR035518">
    <property type="entry name" value="DPG_synthase"/>
</dbReference>
<dbReference type="SUPFAM" id="SSF53448">
    <property type="entry name" value="Nucleotide-diphospho-sugar transferases"/>
    <property type="match status" value="1"/>
</dbReference>
<evidence type="ECO:0000313" key="15">
    <source>
        <dbReference type="Proteomes" id="UP001485043"/>
    </source>
</evidence>
<evidence type="ECO:0000256" key="1">
    <source>
        <dbReference type="ARBA" id="ARBA00004389"/>
    </source>
</evidence>
<keyword evidence="5" id="KW-0328">Glycosyltransferase</keyword>
<dbReference type="InterPro" id="IPR029044">
    <property type="entry name" value="Nucleotide-diphossugar_trans"/>
</dbReference>
<keyword evidence="8" id="KW-0256">Endoplasmic reticulum</keyword>
<dbReference type="InterPro" id="IPR001173">
    <property type="entry name" value="Glyco_trans_2-like"/>
</dbReference>
<evidence type="ECO:0000313" key="14">
    <source>
        <dbReference type="EMBL" id="KAK9847091.1"/>
    </source>
</evidence>
<evidence type="ECO:0000256" key="7">
    <source>
        <dbReference type="ARBA" id="ARBA00022692"/>
    </source>
</evidence>
<evidence type="ECO:0000256" key="8">
    <source>
        <dbReference type="ARBA" id="ARBA00022824"/>
    </source>
</evidence>
<comment type="catalytic activity">
    <reaction evidence="12">
        <text>a di-trans,poly-cis-dolichyl phosphate + UDP-alpha-D-glucose = a di-trans,poly-cis-dolichyl beta-D-glucosyl phosphate + UDP</text>
        <dbReference type="Rhea" id="RHEA:15401"/>
        <dbReference type="Rhea" id="RHEA-COMP:19498"/>
        <dbReference type="Rhea" id="RHEA-COMP:19502"/>
        <dbReference type="ChEBI" id="CHEBI:57525"/>
        <dbReference type="ChEBI" id="CHEBI:57683"/>
        <dbReference type="ChEBI" id="CHEBI:58223"/>
        <dbReference type="ChEBI" id="CHEBI:58885"/>
        <dbReference type="EC" id="2.4.1.117"/>
    </reaction>
    <physiologicalReaction direction="left-to-right" evidence="12">
        <dbReference type="Rhea" id="RHEA:15402"/>
    </physiologicalReaction>
</comment>
<dbReference type="Proteomes" id="UP001485043">
    <property type="component" value="Unassembled WGS sequence"/>
</dbReference>
<keyword evidence="9" id="KW-0735">Signal-anchor</keyword>
<evidence type="ECO:0000256" key="3">
    <source>
        <dbReference type="ARBA" id="ARBA00006739"/>
    </source>
</evidence>
<dbReference type="PANTHER" id="PTHR10859">
    <property type="entry name" value="GLYCOSYL TRANSFERASE"/>
    <property type="match status" value="1"/>
</dbReference>
<sequence length="319" mass="35122">MPTSVTTGIAAVGLVALYSCWKYLAAWFKNLDQDCQFRNGGLGLEDPFAVEKVAAPSILSDPAKLISFVIPAYNEALRLPATLDETLGYLQRRRDRQGPGFTYEIIVVDDGSSDDTARVAGEYVKQVGMDAMRLLRLPCNRGKGYAVRTGMMICRGQLVLMMDADGATRVSDVERLEAALERVAVKGAGKVPNQMQQAPSRVVVRNEGLAMAVGSRSHLENEALAQRSWYRNFLMRGFHLLVLTVAGGAIRDTQCGFKLLTRRTARTLLGNQRLQRWCFDVELIYVAQRLGIPIAEVPVNWTEIPGGSSRQASVSGFHL</sequence>
<dbReference type="GO" id="GO:0006487">
    <property type="term" value="P:protein N-linked glycosylation"/>
    <property type="evidence" value="ECO:0007669"/>
    <property type="project" value="TreeGrafter"/>
</dbReference>
<accession>A0AAW1SK79</accession>
<gene>
    <name evidence="14" type="ORF">WJX84_007959</name>
</gene>
<evidence type="ECO:0000256" key="4">
    <source>
        <dbReference type="ARBA" id="ARBA00012583"/>
    </source>
</evidence>